<dbReference type="AlphaFoldDB" id="A0A561DZJ3"/>
<dbReference type="CDD" id="cd03225">
    <property type="entry name" value="ABC_cobalt_CbiO_domain1"/>
    <property type="match status" value="1"/>
</dbReference>
<keyword evidence="4" id="KW-1003">Cell membrane</keyword>
<comment type="similarity">
    <text evidence="2">Belongs to the ABC transporter superfamily.</text>
</comment>
<dbReference type="Gene3D" id="3.40.50.300">
    <property type="entry name" value="P-loop containing nucleotide triphosphate hydrolases"/>
    <property type="match status" value="1"/>
</dbReference>
<evidence type="ECO:0000256" key="5">
    <source>
        <dbReference type="ARBA" id="ARBA00022741"/>
    </source>
</evidence>
<proteinExistence type="inferred from homology"/>
<comment type="subcellular location">
    <subcellularLocation>
        <location evidence="1">Cell membrane</location>
        <topology evidence="1">Peripheral membrane protein</topology>
    </subcellularLocation>
</comment>
<organism evidence="10 11">
    <name type="scientific">Neobacillus bataviensis</name>
    <dbReference type="NCBI Taxonomy" id="220685"/>
    <lineage>
        <taxon>Bacteria</taxon>
        <taxon>Bacillati</taxon>
        <taxon>Bacillota</taxon>
        <taxon>Bacilli</taxon>
        <taxon>Bacillales</taxon>
        <taxon>Bacillaceae</taxon>
        <taxon>Neobacillus</taxon>
    </lineage>
</organism>
<dbReference type="PANTHER" id="PTHR43553">
    <property type="entry name" value="HEAVY METAL TRANSPORTER"/>
    <property type="match status" value="1"/>
</dbReference>
<dbReference type="GO" id="GO:0042626">
    <property type="term" value="F:ATPase-coupled transmembrane transporter activity"/>
    <property type="evidence" value="ECO:0007669"/>
    <property type="project" value="TreeGrafter"/>
</dbReference>
<feature type="domain" description="ABC transporter" evidence="9">
    <location>
        <begin position="6"/>
        <end position="246"/>
    </location>
</feature>
<dbReference type="SMART" id="SM00382">
    <property type="entry name" value="AAA"/>
    <property type="match status" value="1"/>
</dbReference>
<evidence type="ECO:0000256" key="8">
    <source>
        <dbReference type="ARBA" id="ARBA00023136"/>
    </source>
</evidence>
<evidence type="ECO:0000313" key="10">
    <source>
        <dbReference type="EMBL" id="TWE08775.1"/>
    </source>
</evidence>
<dbReference type="PROSITE" id="PS50893">
    <property type="entry name" value="ABC_TRANSPORTER_2"/>
    <property type="match status" value="1"/>
</dbReference>
<keyword evidence="7" id="KW-1278">Translocase</keyword>
<evidence type="ECO:0000256" key="6">
    <source>
        <dbReference type="ARBA" id="ARBA00022840"/>
    </source>
</evidence>
<dbReference type="Proteomes" id="UP000319671">
    <property type="component" value="Unassembled WGS sequence"/>
</dbReference>
<evidence type="ECO:0000313" key="11">
    <source>
        <dbReference type="Proteomes" id="UP000319671"/>
    </source>
</evidence>
<dbReference type="InterPro" id="IPR050095">
    <property type="entry name" value="ECF_ABC_transporter_ATP-bd"/>
</dbReference>
<keyword evidence="3" id="KW-0813">Transport</keyword>
<dbReference type="InterPro" id="IPR003439">
    <property type="entry name" value="ABC_transporter-like_ATP-bd"/>
</dbReference>
<accession>A0A561DZJ3</accession>
<evidence type="ECO:0000256" key="4">
    <source>
        <dbReference type="ARBA" id="ARBA00022475"/>
    </source>
</evidence>
<dbReference type="PANTHER" id="PTHR43553:SF3">
    <property type="entry name" value="ABC TRANSPORTER ATP-BINDING PROTEIN MODF"/>
    <property type="match status" value="1"/>
</dbReference>
<dbReference type="GO" id="GO:0005524">
    <property type="term" value="F:ATP binding"/>
    <property type="evidence" value="ECO:0007669"/>
    <property type="project" value="UniProtKB-KW"/>
</dbReference>
<evidence type="ECO:0000256" key="1">
    <source>
        <dbReference type="ARBA" id="ARBA00004202"/>
    </source>
</evidence>
<dbReference type="SUPFAM" id="SSF52540">
    <property type="entry name" value="P-loop containing nucleoside triphosphate hydrolases"/>
    <property type="match status" value="1"/>
</dbReference>
<dbReference type="InterPro" id="IPR017871">
    <property type="entry name" value="ABC_transporter-like_CS"/>
</dbReference>
<dbReference type="InterPro" id="IPR015856">
    <property type="entry name" value="ABC_transpr_CbiO/EcfA_su"/>
</dbReference>
<evidence type="ECO:0000259" key="9">
    <source>
        <dbReference type="PROSITE" id="PS50893"/>
    </source>
</evidence>
<keyword evidence="5" id="KW-0547">Nucleotide-binding</keyword>
<dbReference type="Pfam" id="PF00005">
    <property type="entry name" value="ABC_tran"/>
    <property type="match status" value="1"/>
</dbReference>
<evidence type="ECO:0000256" key="7">
    <source>
        <dbReference type="ARBA" id="ARBA00022967"/>
    </source>
</evidence>
<keyword evidence="11" id="KW-1185">Reference proteome</keyword>
<dbReference type="GO" id="GO:0016887">
    <property type="term" value="F:ATP hydrolysis activity"/>
    <property type="evidence" value="ECO:0007669"/>
    <property type="project" value="InterPro"/>
</dbReference>
<dbReference type="InterPro" id="IPR027417">
    <property type="entry name" value="P-loop_NTPase"/>
</dbReference>
<name>A0A561DZJ3_9BACI</name>
<comment type="caution">
    <text evidence="10">The sequence shown here is derived from an EMBL/GenBank/DDBJ whole genome shotgun (WGS) entry which is preliminary data.</text>
</comment>
<reference evidence="10 11" key="1">
    <citation type="submission" date="2019-06" db="EMBL/GenBank/DDBJ databases">
        <title>Sorghum-associated microbial communities from plants grown in Nebraska, USA.</title>
        <authorList>
            <person name="Schachtman D."/>
        </authorList>
    </citation>
    <scope>NUCLEOTIDE SEQUENCE [LARGE SCALE GENOMIC DNA]</scope>
    <source>
        <strain evidence="10 11">2482</strain>
    </source>
</reference>
<keyword evidence="8" id="KW-0472">Membrane</keyword>
<evidence type="ECO:0000256" key="3">
    <source>
        <dbReference type="ARBA" id="ARBA00022448"/>
    </source>
</evidence>
<gene>
    <name evidence="10" type="ORF">FB550_101803</name>
</gene>
<keyword evidence="6 10" id="KW-0067">ATP-binding</keyword>
<dbReference type="EMBL" id="VIVN01000001">
    <property type="protein sequence ID" value="TWE08775.1"/>
    <property type="molecule type" value="Genomic_DNA"/>
</dbReference>
<dbReference type="GO" id="GO:0043190">
    <property type="term" value="C:ATP-binding cassette (ABC) transporter complex"/>
    <property type="evidence" value="ECO:0007669"/>
    <property type="project" value="TreeGrafter"/>
</dbReference>
<dbReference type="InterPro" id="IPR003593">
    <property type="entry name" value="AAA+_ATPase"/>
</dbReference>
<evidence type="ECO:0000256" key="2">
    <source>
        <dbReference type="ARBA" id="ARBA00005417"/>
    </source>
</evidence>
<sequence>MIELVVQLDNVSLMREGKIILQDVNWEIKKGEHWVLFGLNGSGKTAILNLLNAYYFPTKGKITVLEMEFGKTYLGEKLRKQIGFVSSSLQEKFHPDDNAFEVVLSGAFASIGLYETPTDEIREKAISRLEKLGCIEYANRNYTTLSQGEKQRVLIARALMANPSLLILDEPTNGLDFIAREQLLDSVEKITENQDAPTIIYVTHHVEEILPVFAKTLLLKKGQVFASGETKDMIASVKLTEYFNLPVKVQWENGRPLLSKQLAKETVSY</sequence>
<dbReference type="PROSITE" id="PS00211">
    <property type="entry name" value="ABC_TRANSPORTER_1"/>
    <property type="match status" value="1"/>
</dbReference>
<protein>
    <submittedName>
        <fullName evidence="10">Iron complex transport system ATP-binding protein</fullName>
    </submittedName>
</protein>